<dbReference type="EMBL" id="FXXQ01000002">
    <property type="protein sequence ID" value="SMX22817.1"/>
    <property type="molecule type" value="Genomic_DNA"/>
</dbReference>
<keyword evidence="3" id="KW-1185">Reference proteome</keyword>
<accession>A0A238IWM1</accession>
<proteinExistence type="predicted"/>
<protein>
    <submittedName>
        <fullName evidence="2">Uncharacterized protein</fullName>
    </submittedName>
</protein>
<feature type="transmembrane region" description="Helical" evidence="1">
    <location>
        <begin position="38"/>
        <end position="58"/>
    </location>
</feature>
<sequence length="113" mass="12403">MAWPGTRFGSAAIMIALLGVYATMFAHSTFDVFDLPLWIGLLEMPITLLLIYAIWAAWQKQSRKAAMAVVVAMLGFYGVHGYLLFDVPLAFIVVTVAALIILVTLPSAWAQGW</sequence>
<evidence type="ECO:0000256" key="1">
    <source>
        <dbReference type="SAM" id="Phobius"/>
    </source>
</evidence>
<evidence type="ECO:0000313" key="2">
    <source>
        <dbReference type="EMBL" id="SMX22817.1"/>
    </source>
</evidence>
<feature type="transmembrane region" description="Helical" evidence="1">
    <location>
        <begin position="65"/>
        <end position="83"/>
    </location>
</feature>
<keyword evidence="1" id="KW-0472">Membrane</keyword>
<evidence type="ECO:0000313" key="3">
    <source>
        <dbReference type="Proteomes" id="UP000201838"/>
    </source>
</evidence>
<gene>
    <name evidence="2" type="ORF">BOA8489_00915</name>
</gene>
<keyword evidence="1" id="KW-0812">Transmembrane</keyword>
<keyword evidence="1" id="KW-1133">Transmembrane helix</keyword>
<name>A0A238IWM1_9RHOB</name>
<organism evidence="2 3">
    <name type="scientific">Boseongicola aestuarii</name>
    <dbReference type="NCBI Taxonomy" id="1470561"/>
    <lineage>
        <taxon>Bacteria</taxon>
        <taxon>Pseudomonadati</taxon>
        <taxon>Pseudomonadota</taxon>
        <taxon>Alphaproteobacteria</taxon>
        <taxon>Rhodobacterales</taxon>
        <taxon>Paracoccaceae</taxon>
        <taxon>Boseongicola</taxon>
    </lineage>
</organism>
<dbReference type="RefSeq" id="WP_093972787.1">
    <property type="nucleotide sequence ID" value="NZ_FXXQ01000002.1"/>
</dbReference>
<feature type="transmembrane region" description="Helical" evidence="1">
    <location>
        <begin position="89"/>
        <end position="110"/>
    </location>
</feature>
<dbReference type="Proteomes" id="UP000201838">
    <property type="component" value="Unassembled WGS sequence"/>
</dbReference>
<reference evidence="3" key="1">
    <citation type="submission" date="2017-05" db="EMBL/GenBank/DDBJ databases">
        <authorList>
            <person name="Rodrigo-Torres L."/>
            <person name="Arahal R. D."/>
            <person name="Lucena T."/>
        </authorList>
    </citation>
    <scope>NUCLEOTIDE SEQUENCE [LARGE SCALE GENOMIC DNA]</scope>
    <source>
        <strain evidence="3">CECT 8489</strain>
    </source>
</reference>
<dbReference type="AlphaFoldDB" id="A0A238IWM1"/>